<feature type="compositionally biased region" description="Low complexity" evidence="6">
    <location>
        <begin position="500"/>
        <end position="517"/>
    </location>
</feature>
<gene>
    <name evidence="9" type="ORF">OGAPHI_000886</name>
</gene>
<feature type="transmembrane region" description="Helical" evidence="7">
    <location>
        <begin position="7"/>
        <end position="28"/>
    </location>
</feature>
<feature type="transmembrane region" description="Helical" evidence="7">
    <location>
        <begin position="375"/>
        <end position="398"/>
    </location>
</feature>
<evidence type="ECO:0000256" key="4">
    <source>
        <dbReference type="ARBA" id="ARBA00022989"/>
    </source>
</evidence>
<feature type="transmembrane region" description="Helical" evidence="7">
    <location>
        <begin position="346"/>
        <end position="363"/>
    </location>
</feature>
<feature type="domain" description="Major facilitator superfamily (MFS) profile" evidence="8">
    <location>
        <begin position="7"/>
        <end position="469"/>
    </location>
</feature>
<dbReference type="Gene3D" id="1.20.1250.20">
    <property type="entry name" value="MFS general substrate transporter like domains"/>
    <property type="match status" value="2"/>
</dbReference>
<evidence type="ECO:0000256" key="6">
    <source>
        <dbReference type="SAM" id="MobiDB-lite"/>
    </source>
</evidence>
<feature type="transmembrane region" description="Helical" evidence="7">
    <location>
        <begin position="227"/>
        <end position="247"/>
    </location>
</feature>
<comment type="subcellular location">
    <subcellularLocation>
        <location evidence="1">Membrane</location>
        <topology evidence="1">Multi-pass membrane protein</topology>
    </subcellularLocation>
</comment>
<dbReference type="RefSeq" id="XP_046063796.1">
    <property type="nucleotide sequence ID" value="XM_046209029.1"/>
</dbReference>
<dbReference type="GeneID" id="70232854"/>
<name>A0A9P8T9T4_9ASCO</name>
<dbReference type="OrthoDB" id="440755at2759"/>
<feature type="transmembrane region" description="Helical" evidence="7">
    <location>
        <begin position="314"/>
        <end position="334"/>
    </location>
</feature>
<dbReference type="EMBL" id="JAEUBE010000087">
    <property type="protein sequence ID" value="KAH3670371.1"/>
    <property type="molecule type" value="Genomic_DNA"/>
</dbReference>
<feature type="transmembrane region" description="Helical" evidence="7">
    <location>
        <begin position="410"/>
        <end position="431"/>
    </location>
</feature>
<evidence type="ECO:0000313" key="10">
    <source>
        <dbReference type="Proteomes" id="UP000769157"/>
    </source>
</evidence>
<evidence type="ECO:0000313" key="9">
    <source>
        <dbReference type="EMBL" id="KAH3670371.1"/>
    </source>
</evidence>
<dbReference type="Pfam" id="PF07690">
    <property type="entry name" value="MFS_1"/>
    <property type="match status" value="1"/>
</dbReference>
<keyword evidence="2" id="KW-0813">Transport</keyword>
<protein>
    <recommendedName>
        <fullName evidence="8">Major facilitator superfamily (MFS) profile domain-containing protein</fullName>
    </recommendedName>
</protein>
<keyword evidence="4 7" id="KW-1133">Transmembrane helix</keyword>
<reference evidence="9" key="1">
    <citation type="journal article" date="2021" name="Open Biol.">
        <title>Shared evolutionary footprints suggest mitochondrial oxidative damage underlies multiple complex I losses in fungi.</title>
        <authorList>
            <person name="Schikora-Tamarit M.A."/>
            <person name="Marcet-Houben M."/>
            <person name="Nosek J."/>
            <person name="Gabaldon T."/>
        </authorList>
    </citation>
    <scope>NUCLEOTIDE SEQUENCE</scope>
    <source>
        <strain evidence="9">CBS6075</strain>
    </source>
</reference>
<comment type="caution">
    <text evidence="9">The sequence shown here is derived from an EMBL/GenBank/DDBJ whole genome shotgun (WGS) entry which is preliminary data.</text>
</comment>
<feature type="transmembrane region" description="Helical" evidence="7">
    <location>
        <begin position="73"/>
        <end position="91"/>
    </location>
</feature>
<dbReference type="GO" id="GO:0016020">
    <property type="term" value="C:membrane"/>
    <property type="evidence" value="ECO:0007669"/>
    <property type="project" value="UniProtKB-SubCell"/>
</dbReference>
<keyword evidence="5 7" id="KW-0472">Membrane</keyword>
<dbReference type="InterPro" id="IPR036259">
    <property type="entry name" value="MFS_trans_sf"/>
</dbReference>
<dbReference type="PROSITE" id="PS50850">
    <property type="entry name" value="MFS"/>
    <property type="match status" value="1"/>
</dbReference>
<accession>A0A9P8T9T4</accession>
<evidence type="ECO:0000256" key="3">
    <source>
        <dbReference type="ARBA" id="ARBA00022692"/>
    </source>
</evidence>
<dbReference type="PANTHER" id="PTHR42718">
    <property type="entry name" value="MAJOR FACILITATOR SUPERFAMILY MULTIDRUG TRANSPORTER MFSC"/>
    <property type="match status" value="1"/>
</dbReference>
<keyword evidence="3 7" id="KW-0812">Transmembrane</keyword>
<evidence type="ECO:0000259" key="8">
    <source>
        <dbReference type="PROSITE" id="PS50850"/>
    </source>
</evidence>
<dbReference type="InterPro" id="IPR011701">
    <property type="entry name" value="MFS"/>
</dbReference>
<feature type="transmembrane region" description="Helical" evidence="7">
    <location>
        <begin position="195"/>
        <end position="215"/>
    </location>
</feature>
<organism evidence="9 10">
    <name type="scientific">Ogataea philodendri</name>
    <dbReference type="NCBI Taxonomy" id="1378263"/>
    <lineage>
        <taxon>Eukaryota</taxon>
        <taxon>Fungi</taxon>
        <taxon>Dikarya</taxon>
        <taxon>Ascomycota</taxon>
        <taxon>Saccharomycotina</taxon>
        <taxon>Pichiomycetes</taxon>
        <taxon>Pichiales</taxon>
        <taxon>Pichiaceae</taxon>
        <taxon>Ogataea</taxon>
    </lineage>
</organism>
<feature type="transmembrane region" description="Helical" evidence="7">
    <location>
        <begin position="446"/>
        <end position="466"/>
    </location>
</feature>
<evidence type="ECO:0000256" key="7">
    <source>
        <dbReference type="SAM" id="Phobius"/>
    </source>
</evidence>
<sequence>MNRKQFAYFFILIGLTLDNLCLSAGFTITESLEEKLHEDYVTVSWVISAYAVTLGSFIILLGKLGDILGLHKVFLAGLVLMSITALINALVPKAIPLIIFRAIQGVSAAALIPTGMGLTASYFQGDQLLLAIRLLMLVLTSSGGFGIVLGGAFSVTKIGYRAFFYFNFAVSTVCFVALWFLIIPVEPHQSVKIKNLDYGGAFFLVVGMLLIIVGFTEAGANWNSAKVYVTIPVGAAIVFGVALYEIAYISQYQKKHPDSDDWRSKLAVLFPLELNKVRLYVLSCCGSLFHYCAYTVLQLGLIQFHEEYDHDSPLIAALRVLPIVAAFVFGTIIWRPVYVQKVEDRYLIMASAIICIGMTAWSSKFQAGQYWRYELVSLFILGWVVNIYYQIVFATIITQVPLHLQANASGIFQTFGQIGVALGSAVTASIVGTNKSMLKENVGKCFYLVYACYAAVFVMFAANTLFTKMRGSGSTQDNEKEPATPKIESDDGIVEEQPANDPSSDTSPSFTPNNIKK</sequence>
<feature type="region of interest" description="Disordered" evidence="6">
    <location>
        <begin position="471"/>
        <end position="517"/>
    </location>
</feature>
<proteinExistence type="predicted"/>
<evidence type="ECO:0000256" key="2">
    <source>
        <dbReference type="ARBA" id="ARBA00022448"/>
    </source>
</evidence>
<feature type="transmembrane region" description="Helical" evidence="7">
    <location>
        <begin position="162"/>
        <end position="183"/>
    </location>
</feature>
<evidence type="ECO:0000256" key="5">
    <source>
        <dbReference type="ARBA" id="ARBA00023136"/>
    </source>
</evidence>
<dbReference type="SUPFAM" id="SSF103473">
    <property type="entry name" value="MFS general substrate transporter"/>
    <property type="match status" value="1"/>
</dbReference>
<dbReference type="AlphaFoldDB" id="A0A9P8T9T4"/>
<feature type="transmembrane region" description="Helical" evidence="7">
    <location>
        <begin position="134"/>
        <end position="156"/>
    </location>
</feature>
<feature type="transmembrane region" description="Helical" evidence="7">
    <location>
        <begin position="40"/>
        <end position="61"/>
    </location>
</feature>
<feature type="transmembrane region" description="Helical" evidence="7">
    <location>
        <begin position="279"/>
        <end position="302"/>
    </location>
</feature>
<dbReference type="PANTHER" id="PTHR42718:SF9">
    <property type="entry name" value="MAJOR FACILITATOR SUPERFAMILY MULTIDRUG TRANSPORTER MFSC"/>
    <property type="match status" value="1"/>
</dbReference>
<evidence type="ECO:0000256" key="1">
    <source>
        <dbReference type="ARBA" id="ARBA00004141"/>
    </source>
</evidence>
<dbReference type="Proteomes" id="UP000769157">
    <property type="component" value="Unassembled WGS sequence"/>
</dbReference>
<feature type="compositionally biased region" description="Basic and acidic residues" evidence="6">
    <location>
        <begin position="477"/>
        <end position="489"/>
    </location>
</feature>
<reference evidence="9" key="2">
    <citation type="submission" date="2021-01" db="EMBL/GenBank/DDBJ databases">
        <authorList>
            <person name="Schikora-Tamarit M.A."/>
        </authorList>
    </citation>
    <scope>NUCLEOTIDE SEQUENCE</scope>
    <source>
        <strain evidence="9">CBS6075</strain>
    </source>
</reference>
<dbReference type="GO" id="GO:0022857">
    <property type="term" value="F:transmembrane transporter activity"/>
    <property type="evidence" value="ECO:0007669"/>
    <property type="project" value="InterPro"/>
</dbReference>
<dbReference type="InterPro" id="IPR020846">
    <property type="entry name" value="MFS_dom"/>
</dbReference>
<keyword evidence="10" id="KW-1185">Reference proteome</keyword>